<dbReference type="PANTHER" id="PTHR31009">
    <property type="entry name" value="S-ADENOSYL-L-METHIONINE:CARBOXYL METHYLTRANSFERASE FAMILY PROTEIN"/>
    <property type="match status" value="1"/>
</dbReference>
<dbReference type="AlphaFoldDB" id="A0A6M2RHR8"/>
<dbReference type="GO" id="GO:0032259">
    <property type="term" value="P:methylation"/>
    <property type="evidence" value="ECO:0007669"/>
    <property type="project" value="UniProtKB-KW"/>
</dbReference>
<sequence length="403" mass="44750">MAQYYATLHCSQYPRTRVRITSSSLTDSNRRTELNMGSTTKDSSLLGLYAMNGGGGQHSYAQNSSYQRGVIDVANPVIEEGIAAKLDISHLSSTQTSPFRIADFGCSTGRNSFPYIQIITQAIEKKLMAEKGLITQIPEFHVFFNDQLMNDFNTLFRSLPPQINFHAAGVPGPFHGRLFPKASLDFAYCTCALNWLSQVPKAVGDHMSPAWNKGKVHYTGAKQEVVEAYSDHYAHDIKSFLEARAEELVAGGLMALLVPADPDIKSSATSFTTPTEIDLLGSCLLDMANKGLISEQKVDTFNFPLYFTIPQELKEIIERSNSFTIERMEILDNPGKRTLCSAKARAAYLRAVFEGMLTNHFGSEVMDGLFDCYEKKIAAAPHFLDPDNEKSIIIFVLLKRKAE</sequence>
<gene>
    <name evidence="6" type="primary">OMT10</name>
</gene>
<accession>A0A6M2RHR8</accession>
<comment type="similarity">
    <text evidence="1">Belongs to the methyltransferase superfamily. Type-7 methyltransferase family.</text>
</comment>
<dbReference type="Pfam" id="PF03492">
    <property type="entry name" value="Methyltransf_7"/>
    <property type="match status" value="1"/>
</dbReference>
<dbReference type="GO" id="GO:0008168">
    <property type="term" value="F:methyltransferase activity"/>
    <property type="evidence" value="ECO:0007669"/>
    <property type="project" value="UniProtKB-KW"/>
</dbReference>
<dbReference type="Gene3D" id="3.40.50.150">
    <property type="entry name" value="Vaccinia Virus protein VP39"/>
    <property type="match status" value="1"/>
</dbReference>
<evidence type="ECO:0000256" key="4">
    <source>
        <dbReference type="ARBA" id="ARBA00022723"/>
    </source>
</evidence>
<dbReference type="Gene3D" id="1.10.1200.270">
    <property type="entry name" value="Methyltransferase, alpha-helical capping domain"/>
    <property type="match status" value="1"/>
</dbReference>
<dbReference type="InterPro" id="IPR029063">
    <property type="entry name" value="SAM-dependent_MTases_sf"/>
</dbReference>
<keyword evidence="4" id="KW-0479">Metal-binding</keyword>
<dbReference type="GO" id="GO:0046872">
    <property type="term" value="F:metal ion binding"/>
    <property type="evidence" value="ECO:0007669"/>
    <property type="project" value="UniProtKB-KW"/>
</dbReference>
<dbReference type="InterPro" id="IPR042086">
    <property type="entry name" value="MeTrfase_capping"/>
</dbReference>
<evidence type="ECO:0000256" key="3">
    <source>
        <dbReference type="ARBA" id="ARBA00022679"/>
    </source>
</evidence>
<name>A0A6M2RHR8_9LAMI</name>
<proteinExistence type="evidence at transcript level"/>
<evidence type="ECO:0000256" key="1">
    <source>
        <dbReference type="ARBA" id="ARBA00007967"/>
    </source>
</evidence>
<dbReference type="InterPro" id="IPR005299">
    <property type="entry name" value="MeTrfase_7"/>
</dbReference>
<evidence type="ECO:0000256" key="5">
    <source>
        <dbReference type="ARBA" id="ARBA00022842"/>
    </source>
</evidence>
<evidence type="ECO:0000256" key="2">
    <source>
        <dbReference type="ARBA" id="ARBA00022603"/>
    </source>
</evidence>
<evidence type="ECO:0000313" key="6">
    <source>
        <dbReference type="EMBL" id="QCF60522.1"/>
    </source>
</evidence>
<dbReference type="SUPFAM" id="SSF53335">
    <property type="entry name" value="S-adenosyl-L-methionine-dependent methyltransferases"/>
    <property type="match status" value="1"/>
</dbReference>
<dbReference type="EMBL" id="MH051331">
    <property type="protein sequence ID" value="QCF60522.1"/>
    <property type="molecule type" value="mRNA"/>
</dbReference>
<keyword evidence="2 6" id="KW-0489">Methyltransferase</keyword>
<protein>
    <submittedName>
        <fullName evidence="6">O-methyltransferase</fullName>
    </submittedName>
</protein>
<reference evidence="6" key="1">
    <citation type="journal article" date="2020" name="J. Exp. Bot.">
        <title>Novel routes towards bioplastics from plants: Elucidation of the methylperillate biosynthesis pathway from Salvia dorisiana trichomes.</title>
        <authorList>
            <person name="Jongedijk E."/>
            <person name="Muller S."/>
            <person name="van Dijk A.D.J."/>
            <person name="Schijlen E."/>
            <person name="Champagne A."/>
            <person name="Boutry M."/>
            <person name="Levisson M."/>
            <person name="van der Krol S."/>
            <person name="Bouwmeester H."/>
            <person name="Beekwilder J."/>
        </authorList>
    </citation>
    <scope>NUCLEOTIDE SEQUENCE</scope>
    <source>
        <tissue evidence="6">Leaf trichomes</tissue>
    </source>
</reference>
<organism evidence="6">
    <name type="scientific">Salvia dorisiana</name>
    <dbReference type="NCBI Taxonomy" id="933131"/>
    <lineage>
        <taxon>Eukaryota</taxon>
        <taxon>Viridiplantae</taxon>
        <taxon>Streptophyta</taxon>
        <taxon>Embryophyta</taxon>
        <taxon>Tracheophyta</taxon>
        <taxon>Spermatophyta</taxon>
        <taxon>Magnoliopsida</taxon>
        <taxon>eudicotyledons</taxon>
        <taxon>Gunneridae</taxon>
        <taxon>Pentapetalae</taxon>
        <taxon>asterids</taxon>
        <taxon>lamiids</taxon>
        <taxon>Lamiales</taxon>
        <taxon>Lamiaceae</taxon>
        <taxon>Nepetoideae</taxon>
        <taxon>Mentheae</taxon>
        <taxon>Salviinae</taxon>
        <taxon>Salvia</taxon>
        <taxon>Salvia subgen. Calosphace</taxon>
        <taxon>core Calosphace</taxon>
    </lineage>
</organism>
<keyword evidence="3 6" id="KW-0808">Transferase</keyword>
<keyword evidence="5" id="KW-0460">Magnesium</keyword>